<dbReference type="PROSITE" id="PS01039">
    <property type="entry name" value="SBP_BACTERIAL_3"/>
    <property type="match status" value="1"/>
</dbReference>
<dbReference type="OrthoDB" id="8613538at2"/>
<comment type="similarity">
    <text evidence="2 4">Belongs to the bacterial solute-binding protein 3 family.</text>
</comment>
<dbReference type="Pfam" id="PF00497">
    <property type="entry name" value="SBP_bac_3"/>
    <property type="match status" value="1"/>
</dbReference>
<evidence type="ECO:0000256" key="1">
    <source>
        <dbReference type="ARBA" id="ARBA00004196"/>
    </source>
</evidence>
<dbReference type="InterPro" id="IPR001638">
    <property type="entry name" value="Solute-binding_3/MltF_N"/>
</dbReference>
<keyword evidence="3" id="KW-0732">Signal</keyword>
<accession>A0A2T0LA66</accession>
<evidence type="ECO:0000256" key="3">
    <source>
        <dbReference type="ARBA" id="ARBA00022729"/>
    </source>
</evidence>
<dbReference type="InterPro" id="IPR018313">
    <property type="entry name" value="SBP_3_CS"/>
</dbReference>
<dbReference type="SMART" id="SM00062">
    <property type="entry name" value="PBPb"/>
    <property type="match status" value="1"/>
</dbReference>
<protein>
    <submittedName>
        <fullName evidence="7">Amino acid ABC transporter substrate-binding protein (PAAT family)</fullName>
    </submittedName>
</protein>
<feature type="domain" description="Solute-binding protein family 3/N-terminal" evidence="5">
    <location>
        <begin position="119"/>
        <end position="338"/>
    </location>
</feature>
<dbReference type="PANTHER" id="PTHR35936">
    <property type="entry name" value="MEMBRANE-BOUND LYTIC MUREIN TRANSGLYCOSYLASE F"/>
    <property type="match status" value="1"/>
</dbReference>
<keyword evidence="8" id="KW-1185">Reference proteome</keyword>
<dbReference type="GO" id="GO:0030313">
    <property type="term" value="C:cell envelope"/>
    <property type="evidence" value="ECO:0007669"/>
    <property type="project" value="UniProtKB-SubCell"/>
</dbReference>
<dbReference type="SMART" id="SM00079">
    <property type="entry name" value="PBPe"/>
    <property type="match status" value="1"/>
</dbReference>
<dbReference type="InterPro" id="IPR001320">
    <property type="entry name" value="Iontro_rcpt_C"/>
</dbReference>
<evidence type="ECO:0000256" key="2">
    <source>
        <dbReference type="ARBA" id="ARBA00010333"/>
    </source>
</evidence>
<evidence type="ECO:0000259" key="5">
    <source>
        <dbReference type="SMART" id="SM00062"/>
    </source>
</evidence>
<evidence type="ECO:0000259" key="6">
    <source>
        <dbReference type="SMART" id="SM00079"/>
    </source>
</evidence>
<evidence type="ECO:0000256" key="4">
    <source>
        <dbReference type="RuleBase" id="RU003744"/>
    </source>
</evidence>
<dbReference type="CDD" id="cd13711">
    <property type="entry name" value="PBP2_Ngo0372_TcyA"/>
    <property type="match status" value="1"/>
</dbReference>
<dbReference type="EMBL" id="PVNE01000041">
    <property type="protein sequence ID" value="PRX38660.1"/>
    <property type="molecule type" value="Genomic_DNA"/>
</dbReference>
<organism evidence="7 8">
    <name type="scientific">Planifilum fimeticola</name>
    <dbReference type="NCBI Taxonomy" id="201975"/>
    <lineage>
        <taxon>Bacteria</taxon>
        <taxon>Bacillati</taxon>
        <taxon>Bacillota</taxon>
        <taxon>Bacilli</taxon>
        <taxon>Bacillales</taxon>
        <taxon>Thermoactinomycetaceae</taxon>
        <taxon>Planifilum</taxon>
    </lineage>
</organism>
<reference evidence="7 8" key="1">
    <citation type="submission" date="2018-03" db="EMBL/GenBank/DDBJ databases">
        <title>Genomic Encyclopedia of Archaeal and Bacterial Type Strains, Phase II (KMG-II): from individual species to whole genera.</title>
        <authorList>
            <person name="Goeker M."/>
        </authorList>
    </citation>
    <scope>NUCLEOTIDE SEQUENCE [LARGE SCALE GENOMIC DNA]</scope>
    <source>
        <strain evidence="7 8">DSM 44946</strain>
    </source>
</reference>
<evidence type="ECO:0000313" key="7">
    <source>
        <dbReference type="EMBL" id="PRX38660.1"/>
    </source>
</evidence>
<gene>
    <name evidence="7" type="ORF">CLV97_14114</name>
</gene>
<dbReference type="GO" id="GO:0015276">
    <property type="term" value="F:ligand-gated monoatomic ion channel activity"/>
    <property type="evidence" value="ECO:0007669"/>
    <property type="project" value="InterPro"/>
</dbReference>
<dbReference type="Proteomes" id="UP000237797">
    <property type="component" value="Unassembled WGS sequence"/>
</dbReference>
<dbReference type="GO" id="GO:0016020">
    <property type="term" value="C:membrane"/>
    <property type="evidence" value="ECO:0007669"/>
    <property type="project" value="InterPro"/>
</dbReference>
<comment type="caution">
    <text evidence="7">The sequence shown here is derived from an EMBL/GenBank/DDBJ whole genome shotgun (WGS) entry which is preliminary data.</text>
</comment>
<proteinExistence type="inferred from homology"/>
<dbReference type="SUPFAM" id="SSF53850">
    <property type="entry name" value="Periplasmic binding protein-like II"/>
    <property type="match status" value="1"/>
</dbReference>
<dbReference type="PANTHER" id="PTHR35936:SF19">
    <property type="entry name" value="AMINO-ACID-BINDING PROTEIN YXEM-RELATED"/>
    <property type="match status" value="1"/>
</dbReference>
<comment type="subcellular location">
    <subcellularLocation>
        <location evidence="1">Cell envelope</location>
    </subcellularLocation>
</comment>
<feature type="domain" description="Ionotropic glutamate receptor C-terminal" evidence="6">
    <location>
        <begin position="119"/>
        <end position="337"/>
    </location>
</feature>
<sequence length="342" mass="38561">MRPARWSAGARRLFCFRKFVDVGAGSPAIQGFQNRRRKPVRERALTVSPSRTTIRRGFYHFFRSINLGIIGGKFIDEKIFAIGLLFSALWALTACSDTPPQVESKQTDRLLEEIKERGEIRIGTEGTYKPFSFRDEKTNELTGYDVDVAREVAKRLGVKASFVETPWDAMMTGLKTGRFDTVANQVGITEERKKTFDFSDPYTISYAQIVVHEDNDTIKGIEDLKGKRAGQTPTSNYGKMAKEAGAEIVAYEDMMSSMRDLAAKRVDASINDRLAIAEMMKAVDLPLKTVGEPFEKSEMAFPVPKGNEDLVREINKALEAMRRDGTLSKISRKWFGEDVFRP</sequence>
<evidence type="ECO:0000313" key="8">
    <source>
        <dbReference type="Proteomes" id="UP000237797"/>
    </source>
</evidence>
<name>A0A2T0LA66_9BACL</name>
<dbReference type="AlphaFoldDB" id="A0A2T0LA66"/>
<dbReference type="Gene3D" id="3.40.190.10">
    <property type="entry name" value="Periplasmic binding protein-like II"/>
    <property type="match status" value="2"/>
</dbReference>